<keyword evidence="14" id="KW-1185">Reference proteome</keyword>
<evidence type="ECO:0000256" key="12">
    <source>
        <dbReference type="SAM" id="MobiDB-lite"/>
    </source>
</evidence>
<keyword evidence="10" id="KW-0496">Mitochondrion</keyword>
<evidence type="ECO:0000256" key="8">
    <source>
        <dbReference type="ARBA" id="ARBA00022989"/>
    </source>
</evidence>
<name>A0A2T0FDT4_9ASCO</name>
<evidence type="ECO:0000256" key="3">
    <source>
        <dbReference type="ARBA" id="ARBA00020796"/>
    </source>
</evidence>
<evidence type="ECO:0000256" key="11">
    <source>
        <dbReference type="ARBA" id="ARBA00023136"/>
    </source>
</evidence>
<dbReference type="PANTHER" id="PTHR12358:SF101">
    <property type="entry name" value="MITOCHONDRIAL IMPORT INNER MEMBRANE TRANSLOCASE SUBUNIT TIM54"/>
    <property type="match status" value="1"/>
</dbReference>
<dbReference type="GO" id="GO:0015031">
    <property type="term" value="P:protein transport"/>
    <property type="evidence" value="ECO:0007669"/>
    <property type="project" value="UniProtKB-KW"/>
</dbReference>
<dbReference type="InterPro" id="IPR050187">
    <property type="entry name" value="Lipid_Phosphate_FormReg"/>
</dbReference>
<evidence type="ECO:0000256" key="7">
    <source>
        <dbReference type="ARBA" id="ARBA00022927"/>
    </source>
</evidence>
<sequence>MARPEFSHPVLRMMGIPRLRVPSRNWSIFWALTAGIGGGVWYDRRERRRVRQEWKDKVAHLANAPISALELPRKVTVYVAPPPNDYLDVSLKHFRDYIKPILTAAAVDYELIEETQQGTIRYNVAESIRNERREAAGHPTSGYQKDDLDHKIDSRVARDLTGGVLCVGRGAYKEYLSGLQEGYMGPLEEPEFVKEEIERRKAAALAKAEEEKAKAEPAPEAKPAADNASEPAADEKPVDTIESASATEETAEKKAQDKEPRVPSWLRAEHYDEAKVDDLFFSAKLEPIGVFRHPHLLGFLNTPWRIVRYFNQRKLANEMGELTAAVVFNQTRPFTPQDIDLALSDEQDWPNSWKQNGRDANSEWMRELKVDPRIMPRLEVYDPKAPRPK</sequence>
<dbReference type="RefSeq" id="XP_024663108.1">
    <property type="nucleotide sequence ID" value="XM_024807340.1"/>
</dbReference>
<dbReference type="Proteomes" id="UP000238350">
    <property type="component" value="Unassembled WGS sequence"/>
</dbReference>
<keyword evidence="4" id="KW-0813">Transport</keyword>
<dbReference type="EMBL" id="NDIQ01000001">
    <property type="protein sequence ID" value="PRT53162.1"/>
    <property type="molecule type" value="Genomic_DNA"/>
</dbReference>
<evidence type="ECO:0000256" key="2">
    <source>
        <dbReference type="ARBA" id="ARBA00006355"/>
    </source>
</evidence>
<evidence type="ECO:0000256" key="4">
    <source>
        <dbReference type="ARBA" id="ARBA00022448"/>
    </source>
</evidence>
<keyword evidence="9" id="KW-0811">Translocation</keyword>
<dbReference type="OrthoDB" id="5598305at2759"/>
<accession>A0A2T0FDT4</accession>
<comment type="subcellular location">
    <subcellularLocation>
        <location evidence="1">Mitochondrion inner membrane</location>
        <topology evidence="1">Single-pass membrane protein</topology>
    </subcellularLocation>
</comment>
<reference evidence="13 14" key="1">
    <citation type="submission" date="2017-04" db="EMBL/GenBank/DDBJ databases">
        <title>Genome sequencing of [Candida] sorbophila.</title>
        <authorList>
            <person name="Ahn J.O."/>
        </authorList>
    </citation>
    <scope>NUCLEOTIDE SEQUENCE [LARGE SCALE GENOMIC DNA]</scope>
    <source>
        <strain evidence="13 14">DS02</strain>
    </source>
</reference>
<dbReference type="InterPro" id="IPR021056">
    <property type="entry name" value="Mt_import_IM_translocase_Tim54"/>
</dbReference>
<evidence type="ECO:0000256" key="6">
    <source>
        <dbReference type="ARBA" id="ARBA00022792"/>
    </source>
</evidence>
<keyword evidence="8" id="KW-1133">Transmembrane helix</keyword>
<dbReference type="GO" id="GO:0005743">
    <property type="term" value="C:mitochondrial inner membrane"/>
    <property type="evidence" value="ECO:0007669"/>
    <property type="project" value="UniProtKB-SubCell"/>
</dbReference>
<evidence type="ECO:0000256" key="10">
    <source>
        <dbReference type="ARBA" id="ARBA00023128"/>
    </source>
</evidence>
<dbReference type="AlphaFoldDB" id="A0A2T0FDT4"/>
<gene>
    <name evidence="13" type="ORF">B9G98_00782</name>
</gene>
<dbReference type="Pfam" id="PF11711">
    <property type="entry name" value="Tim54"/>
    <property type="match status" value="1"/>
</dbReference>
<evidence type="ECO:0000256" key="9">
    <source>
        <dbReference type="ARBA" id="ARBA00023010"/>
    </source>
</evidence>
<dbReference type="GeneID" id="36514531"/>
<evidence type="ECO:0000256" key="1">
    <source>
        <dbReference type="ARBA" id="ARBA00004434"/>
    </source>
</evidence>
<proteinExistence type="inferred from homology"/>
<comment type="caution">
    <text evidence="13">The sequence shown here is derived from an EMBL/GenBank/DDBJ whole genome shotgun (WGS) entry which is preliminary data.</text>
</comment>
<organism evidence="13 14">
    <name type="scientific">Wickerhamiella sorbophila</name>
    <dbReference type="NCBI Taxonomy" id="45607"/>
    <lineage>
        <taxon>Eukaryota</taxon>
        <taxon>Fungi</taxon>
        <taxon>Dikarya</taxon>
        <taxon>Ascomycota</taxon>
        <taxon>Saccharomycotina</taxon>
        <taxon>Dipodascomycetes</taxon>
        <taxon>Dipodascales</taxon>
        <taxon>Trichomonascaceae</taxon>
        <taxon>Wickerhamiella</taxon>
    </lineage>
</organism>
<feature type="compositionally biased region" description="Basic and acidic residues" evidence="12">
    <location>
        <begin position="250"/>
        <end position="260"/>
    </location>
</feature>
<feature type="region of interest" description="Disordered" evidence="12">
    <location>
        <begin position="204"/>
        <end position="260"/>
    </location>
</feature>
<evidence type="ECO:0000313" key="13">
    <source>
        <dbReference type="EMBL" id="PRT53162.1"/>
    </source>
</evidence>
<keyword evidence="5" id="KW-0812">Transmembrane</keyword>
<feature type="compositionally biased region" description="Basic and acidic residues" evidence="12">
    <location>
        <begin position="204"/>
        <end position="219"/>
    </location>
</feature>
<dbReference type="STRING" id="45607.A0A2T0FDT4"/>
<evidence type="ECO:0000256" key="5">
    <source>
        <dbReference type="ARBA" id="ARBA00022692"/>
    </source>
</evidence>
<keyword evidence="11" id="KW-0472">Membrane</keyword>
<keyword evidence="6" id="KW-0999">Mitochondrion inner membrane</keyword>
<dbReference type="PANTHER" id="PTHR12358">
    <property type="entry name" value="SPHINGOSINE KINASE"/>
    <property type="match status" value="1"/>
</dbReference>
<protein>
    <recommendedName>
        <fullName evidence="3">Mitochondrial import inner membrane translocase subunit TIM54</fullName>
    </recommendedName>
</protein>
<keyword evidence="7" id="KW-0653">Protein transport</keyword>
<evidence type="ECO:0000313" key="14">
    <source>
        <dbReference type="Proteomes" id="UP000238350"/>
    </source>
</evidence>
<comment type="similarity">
    <text evidence="2">Belongs to the TIM54 family.</text>
</comment>